<protein>
    <submittedName>
        <fullName evidence="5">Fimbrial protein</fullName>
    </submittedName>
</protein>
<reference evidence="5 6" key="1">
    <citation type="submission" date="2016-10" db="EMBL/GenBank/DDBJ databases">
        <title>Complete genome sequences of three Cupriavidus strains isolated from various Malaysian environments.</title>
        <authorList>
            <person name="Abdullah A.A.-A."/>
            <person name="Shafie N.A.H."/>
            <person name="Lau N.S."/>
        </authorList>
    </citation>
    <scope>NUCLEOTIDE SEQUENCE [LARGE SCALE GENOMIC DNA]</scope>
    <source>
        <strain evidence="5 6">USMAA1020</strain>
    </source>
</reference>
<dbReference type="InterPro" id="IPR036937">
    <property type="entry name" value="Adhesion_dom_fimbrial_sf"/>
</dbReference>
<name>A0A1D9I7Q9_9BURK</name>
<evidence type="ECO:0000256" key="3">
    <source>
        <dbReference type="ARBA" id="ARBA00023263"/>
    </source>
</evidence>
<comment type="subcellular location">
    <subcellularLocation>
        <location evidence="1">Fimbrium</location>
    </subcellularLocation>
</comment>
<dbReference type="Gene3D" id="2.60.40.1090">
    <property type="entry name" value="Fimbrial-type adhesion domain"/>
    <property type="match status" value="1"/>
</dbReference>
<dbReference type="PANTHER" id="PTHR33420:SF14">
    <property type="entry name" value="TYPE 1 FIMBRIN D-MANNOSE SPECIFIC ADHESIN"/>
    <property type="match status" value="1"/>
</dbReference>
<evidence type="ECO:0000259" key="4">
    <source>
        <dbReference type="Pfam" id="PF00419"/>
    </source>
</evidence>
<keyword evidence="6" id="KW-1185">Reference proteome</keyword>
<dbReference type="Pfam" id="PF00419">
    <property type="entry name" value="Fimbrial"/>
    <property type="match status" value="1"/>
</dbReference>
<keyword evidence="3" id="KW-0281">Fimbrium</keyword>
<evidence type="ECO:0000256" key="2">
    <source>
        <dbReference type="ARBA" id="ARBA00006671"/>
    </source>
</evidence>
<dbReference type="SUPFAM" id="SSF49401">
    <property type="entry name" value="Bacterial adhesins"/>
    <property type="match status" value="1"/>
</dbReference>
<proteinExistence type="inferred from homology"/>
<dbReference type="EMBL" id="CP017754">
    <property type="protein sequence ID" value="AOZ08110.1"/>
    <property type="molecule type" value="Genomic_DNA"/>
</dbReference>
<dbReference type="InterPro" id="IPR000259">
    <property type="entry name" value="Adhesion_dom_fimbrial"/>
</dbReference>
<feature type="domain" description="Fimbrial-type adhesion" evidence="4">
    <location>
        <begin position="71"/>
        <end position="221"/>
    </location>
</feature>
<sequence length="221" mass="23169">MNKDDWWPQSTDGTGTDYGLAAGTEFTIELVKTGDITAAGVLSGEVGMTYIIPHEKQIRSIVTNGSINIVPKVPTCNVLTPKVDVDLGKATTSELKSVGATSSPKSFEVRLQCSGGNPGTTTQMYMTLTDSANPANQTDTLSLASGSKAKGFGIQILRGADDTLVSYGPDSAAADNPNQWKVGSFGNVNVTIPFKARYVRTSSTVVPGTANGTATFTMSYQ</sequence>
<gene>
    <name evidence="5" type="ORF">BKK80_11585</name>
</gene>
<dbReference type="Gene3D" id="2.60.40.3310">
    <property type="match status" value="1"/>
</dbReference>
<evidence type="ECO:0000256" key="1">
    <source>
        <dbReference type="ARBA" id="ARBA00004561"/>
    </source>
</evidence>
<accession>A0A1D9I7Q9</accession>
<organism evidence="5 6">
    <name type="scientific">Cupriavidus malaysiensis</name>
    <dbReference type="NCBI Taxonomy" id="367825"/>
    <lineage>
        <taxon>Bacteria</taxon>
        <taxon>Pseudomonadati</taxon>
        <taxon>Pseudomonadota</taxon>
        <taxon>Betaproteobacteria</taxon>
        <taxon>Burkholderiales</taxon>
        <taxon>Burkholderiaceae</taxon>
        <taxon>Cupriavidus</taxon>
    </lineage>
</organism>
<dbReference type="PANTHER" id="PTHR33420">
    <property type="entry name" value="FIMBRIAL SUBUNIT ELFA-RELATED"/>
    <property type="match status" value="1"/>
</dbReference>
<comment type="similarity">
    <text evidence="2">Belongs to the fimbrial protein family.</text>
</comment>
<dbReference type="InterPro" id="IPR008966">
    <property type="entry name" value="Adhesion_dom_sf"/>
</dbReference>
<evidence type="ECO:0000313" key="6">
    <source>
        <dbReference type="Proteomes" id="UP000177515"/>
    </source>
</evidence>
<dbReference type="Proteomes" id="UP000177515">
    <property type="component" value="Chromosome 1"/>
</dbReference>
<evidence type="ECO:0000313" key="5">
    <source>
        <dbReference type="EMBL" id="AOZ08110.1"/>
    </source>
</evidence>
<dbReference type="InterPro" id="IPR050263">
    <property type="entry name" value="Bact_Fimbrial_Adh_Pro"/>
</dbReference>